<dbReference type="Pfam" id="PF11306">
    <property type="entry name" value="DUF3108"/>
    <property type="match status" value="1"/>
</dbReference>
<name>A0A3B0U8N3_9ZZZZ</name>
<sequence length="245" mass="28198">MIRKIVIIFTIIPFSFYSFGVEQQKLSFHLKFGFFKAGESVLTISDTTFNGKPAIYYFQGVRTMGLIEHFFKLNDFYESIVNPENLLPYKSIRNVNQGNYHRYNEVLYFHGIDSILSQRSGKRAVPKNLVDILSVFFYFTNSGYLDKLNSGEIITIPVFNADEITDVKIQFEGFKTVKTGKGDIECYVITPQTDKKKEIMGSNGLKFYISKEKKLPVLFEFDMKIGVLRAILKSYTVDGKEEVLN</sequence>
<dbReference type="InterPro" id="IPR021457">
    <property type="entry name" value="DUF3108"/>
</dbReference>
<dbReference type="AlphaFoldDB" id="A0A3B0U8N3"/>
<gene>
    <name evidence="1" type="ORF">MNBD_BACTEROID01-1569</name>
</gene>
<evidence type="ECO:0000313" key="1">
    <source>
        <dbReference type="EMBL" id="VAW20879.1"/>
    </source>
</evidence>
<organism evidence="1">
    <name type="scientific">hydrothermal vent metagenome</name>
    <dbReference type="NCBI Taxonomy" id="652676"/>
    <lineage>
        <taxon>unclassified sequences</taxon>
        <taxon>metagenomes</taxon>
        <taxon>ecological metagenomes</taxon>
    </lineage>
</organism>
<protein>
    <recommendedName>
        <fullName evidence="2">DUF3108 domain-containing protein</fullName>
    </recommendedName>
</protein>
<dbReference type="EMBL" id="UOEP01000130">
    <property type="protein sequence ID" value="VAW20879.1"/>
    <property type="molecule type" value="Genomic_DNA"/>
</dbReference>
<accession>A0A3B0U8N3</accession>
<evidence type="ECO:0008006" key="2">
    <source>
        <dbReference type="Google" id="ProtNLM"/>
    </source>
</evidence>
<reference evidence="1" key="1">
    <citation type="submission" date="2018-06" db="EMBL/GenBank/DDBJ databases">
        <authorList>
            <person name="Zhirakovskaya E."/>
        </authorList>
    </citation>
    <scope>NUCLEOTIDE SEQUENCE</scope>
</reference>
<proteinExistence type="predicted"/>